<organism evidence="2">
    <name type="scientific">marine metagenome</name>
    <dbReference type="NCBI Taxonomy" id="408172"/>
    <lineage>
        <taxon>unclassified sequences</taxon>
        <taxon>metagenomes</taxon>
        <taxon>ecological metagenomes</taxon>
    </lineage>
</organism>
<feature type="transmembrane region" description="Helical" evidence="1">
    <location>
        <begin position="96"/>
        <end position="115"/>
    </location>
</feature>
<accession>A0A381XGW9</accession>
<dbReference type="EMBL" id="UINC01015137">
    <property type="protein sequence ID" value="SVA63968.1"/>
    <property type="molecule type" value="Genomic_DNA"/>
</dbReference>
<keyword evidence="1" id="KW-0812">Transmembrane</keyword>
<evidence type="ECO:0000256" key="1">
    <source>
        <dbReference type="SAM" id="Phobius"/>
    </source>
</evidence>
<keyword evidence="1" id="KW-0472">Membrane</keyword>
<reference evidence="2" key="1">
    <citation type="submission" date="2018-05" db="EMBL/GenBank/DDBJ databases">
        <authorList>
            <person name="Lanie J.A."/>
            <person name="Ng W.-L."/>
            <person name="Kazmierczak K.M."/>
            <person name="Andrzejewski T.M."/>
            <person name="Davidsen T.M."/>
            <person name="Wayne K.J."/>
            <person name="Tettelin H."/>
            <person name="Glass J.I."/>
            <person name="Rusch D."/>
            <person name="Podicherti R."/>
            <person name="Tsui H.-C.T."/>
            <person name="Winkler M.E."/>
        </authorList>
    </citation>
    <scope>NUCLEOTIDE SEQUENCE</scope>
</reference>
<name>A0A381XGW9_9ZZZZ</name>
<keyword evidence="1" id="KW-1133">Transmembrane helix</keyword>
<feature type="transmembrane region" description="Helical" evidence="1">
    <location>
        <begin position="35"/>
        <end position="58"/>
    </location>
</feature>
<proteinExistence type="predicted"/>
<evidence type="ECO:0000313" key="2">
    <source>
        <dbReference type="EMBL" id="SVA63968.1"/>
    </source>
</evidence>
<dbReference type="AlphaFoldDB" id="A0A381XGW9"/>
<evidence type="ECO:0008006" key="3">
    <source>
        <dbReference type="Google" id="ProtNLM"/>
    </source>
</evidence>
<feature type="transmembrane region" description="Helical" evidence="1">
    <location>
        <begin position="70"/>
        <end position="90"/>
    </location>
</feature>
<sequence length="123" mass="12947">MIRILVALPTVLFFYQGVNWLFQPEEAAAGLGMSLLAGIGASTQIGDLGSFFLVNSVLMTIGQFRGRTYLLYIPAGFIGVAGIFRALAAAMGNADFAAQLIGSEAILTVILVVAARHLGSLEK</sequence>
<gene>
    <name evidence="2" type="ORF">METZ01_LOCUS116822</name>
</gene>
<protein>
    <recommendedName>
        <fullName evidence="3">DUF4345 domain-containing protein</fullName>
    </recommendedName>
</protein>